<dbReference type="FunCoup" id="A7TR29">
    <property type="interactions" value="172"/>
</dbReference>
<dbReference type="InterPro" id="IPR009060">
    <property type="entry name" value="UBA-like_sf"/>
</dbReference>
<dbReference type="GO" id="GO:0031267">
    <property type="term" value="F:small GTPase binding"/>
    <property type="evidence" value="ECO:0007669"/>
    <property type="project" value="TreeGrafter"/>
</dbReference>
<accession>A7TR29</accession>
<evidence type="ECO:0000313" key="5">
    <source>
        <dbReference type="EMBL" id="EDO15277.1"/>
    </source>
</evidence>
<dbReference type="KEGG" id="vpo:Kpol_455p8"/>
<dbReference type="GO" id="GO:0006623">
    <property type="term" value="P:protein targeting to vacuole"/>
    <property type="evidence" value="ECO:0007669"/>
    <property type="project" value="EnsemblFungi"/>
</dbReference>
<dbReference type="Pfam" id="PF18151">
    <property type="entry name" value="DUF5601"/>
    <property type="match status" value="1"/>
</dbReference>
<proteinExistence type="predicted"/>
<dbReference type="InterPro" id="IPR045046">
    <property type="entry name" value="Vps9-like"/>
</dbReference>
<evidence type="ECO:0000259" key="4">
    <source>
        <dbReference type="PROSITE" id="PS51205"/>
    </source>
</evidence>
<dbReference type="GO" id="GO:0036010">
    <property type="term" value="P:protein localization to endosome"/>
    <property type="evidence" value="ECO:0007669"/>
    <property type="project" value="EnsemblFungi"/>
</dbReference>
<dbReference type="Proteomes" id="UP000000267">
    <property type="component" value="Unassembled WGS sequence"/>
</dbReference>
<dbReference type="OMA" id="DVCIAKK"/>
<dbReference type="PANTHER" id="PTHR23101">
    <property type="entry name" value="RAB GDP/GTP EXCHANGE FACTOR"/>
    <property type="match status" value="1"/>
</dbReference>
<dbReference type="SUPFAM" id="SSF109993">
    <property type="entry name" value="VPS9 domain"/>
    <property type="match status" value="1"/>
</dbReference>
<organism evidence="6">
    <name type="scientific">Vanderwaltozyma polyspora (strain ATCC 22028 / DSM 70294 / BCRC 21397 / CBS 2163 / NBRC 10782 / NRRL Y-8283 / UCD 57-17)</name>
    <name type="common">Kluyveromyces polysporus</name>
    <dbReference type="NCBI Taxonomy" id="436907"/>
    <lineage>
        <taxon>Eukaryota</taxon>
        <taxon>Fungi</taxon>
        <taxon>Dikarya</taxon>
        <taxon>Ascomycota</taxon>
        <taxon>Saccharomycotina</taxon>
        <taxon>Saccharomycetes</taxon>
        <taxon>Saccharomycetales</taxon>
        <taxon>Saccharomycetaceae</taxon>
        <taxon>Vanderwaltozyma</taxon>
    </lineage>
</organism>
<dbReference type="Gene3D" id="1.10.8.10">
    <property type="entry name" value="DNA helicase RuvA subunit, C-terminal domain"/>
    <property type="match status" value="1"/>
</dbReference>
<dbReference type="GO" id="GO:0000011">
    <property type="term" value="P:vacuole inheritance"/>
    <property type="evidence" value="ECO:0007669"/>
    <property type="project" value="EnsemblFungi"/>
</dbReference>
<dbReference type="OrthoDB" id="300289at2759"/>
<dbReference type="STRING" id="436907.A7TR29"/>
<dbReference type="RefSeq" id="XP_001643135.1">
    <property type="nucleotide sequence ID" value="XM_001643085.1"/>
</dbReference>
<dbReference type="GO" id="GO:0032511">
    <property type="term" value="P:late endosome to vacuole transport via multivesicular body sorting pathway"/>
    <property type="evidence" value="ECO:0007669"/>
    <property type="project" value="EnsemblFungi"/>
</dbReference>
<dbReference type="InterPro" id="IPR037191">
    <property type="entry name" value="VPS9_dom_sf"/>
</dbReference>
<dbReference type="GO" id="GO:0005085">
    <property type="term" value="F:guanyl-nucleotide exchange factor activity"/>
    <property type="evidence" value="ECO:0007669"/>
    <property type="project" value="EnsemblFungi"/>
</dbReference>
<dbReference type="GO" id="GO:0006895">
    <property type="term" value="P:Golgi to endosome transport"/>
    <property type="evidence" value="ECO:0007669"/>
    <property type="project" value="EnsemblFungi"/>
</dbReference>
<feature type="compositionally biased region" description="Basic and acidic residues" evidence="2">
    <location>
        <begin position="25"/>
        <end position="35"/>
    </location>
</feature>
<dbReference type="PhylomeDB" id="A7TR29"/>
<dbReference type="GO" id="GO:0043130">
    <property type="term" value="F:ubiquitin binding"/>
    <property type="evidence" value="ECO:0007669"/>
    <property type="project" value="EnsemblFungi"/>
</dbReference>
<dbReference type="EMBL" id="DS480469">
    <property type="protein sequence ID" value="EDO15277.1"/>
    <property type="molecule type" value="Genomic_DNA"/>
</dbReference>
<dbReference type="InParanoid" id="A7TR29"/>
<sequence>MDSNQTILEEFDPLQGKTGSDEVQEDKGSNEKNCDIKDDDVRVEVAEEGTEEVLEDSLYDFQLFIKQFKDPRAEPLVKYTKSFLNNFTRQRLWTAEEQKKLINDFKIFVYDKFNSFEPFQSMDARHLLNSQEGIEKLIMGKLYLYCFSPCLIKTRHLDEGHKNDLEVDAKLVAKIEEYSFIKPQNLDITGPMEKKLDKFITISGNELNKINKFKAPRDKMVNILNACKVLFGILKHNKLDHNGADSFIPLLIFTILKGNIEHLASNVKYIERFRYEGFIRGESSYYISSLQAAIDFIISLDKSSLTITDEVEFDKLYEENRETIEHKKRIKEDEIIASGKKITDIKRDVSPSEYIVRPLDEVASSLYSKINEMFTFSNSGEEETSQDDSQEGVLQSSDEATQISELAEIIEREEHMNVFESLQSMFPDIEKEIIEDVCIAKKYRLGVCVDVLLSFTD</sequence>
<dbReference type="Pfam" id="PF02204">
    <property type="entry name" value="VPS9"/>
    <property type="match status" value="1"/>
</dbReference>
<evidence type="ECO:0000256" key="2">
    <source>
        <dbReference type="SAM" id="MobiDB-lite"/>
    </source>
</evidence>
<evidence type="ECO:0008006" key="7">
    <source>
        <dbReference type="Google" id="ProtNLM"/>
    </source>
</evidence>
<reference evidence="5 6" key="1">
    <citation type="journal article" date="2007" name="Proc. Natl. Acad. Sci. U.S.A.">
        <title>Independent sorting-out of thousands of duplicated gene pairs in two yeast species descended from a whole-genome duplication.</title>
        <authorList>
            <person name="Scannell D.R."/>
            <person name="Frank A.C."/>
            <person name="Conant G.C."/>
            <person name="Byrne K.P."/>
            <person name="Woolfit M."/>
            <person name="Wolfe K.H."/>
        </authorList>
    </citation>
    <scope>NUCLEOTIDE SEQUENCE [LARGE SCALE GENOMIC DNA]</scope>
    <source>
        <strain evidence="6">ATCC 22028 / DSM 70294 / BCRC 21397 / CBS 2163 / NBRC 10782 / NRRL Y-8283 / UCD 57-17</strain>
    </source>
</reference>
<dbReference type="CDD" id="cd14369">
    <property type="entry name" value="CUE_VPS9_like"/>
    <property type="match status" value="1"/>
</dbReference>
<dbReference type="SMART" id="SM00546">
    <property type="entry name" value="CUE"/>
    <property type="match status" value="1"/>
</dbReference>
<name>A7TR29_VANPO</name>
<evidence type="ECO:0000313" key="6">
    <source>
        <dbReference type="Proteomes" id="UP000000267"/>
    </source>
</evidence>
<dbReference type="GO" id="GO:0005769">
    <property type="term" value="C:early endosome"/>
    <property type="evidence" value="ECO:0007669"/>
    <property type="project" value="EnsemblFungi"/>
</dbReference>
<feature type="domain" description="VPS9" evidence="4">
    <location>
        <begin position="165"/>
        <end position="306"/>
    </location>
</feature>
<dbReference type="InterPro" id="IPR041804">
    <property type="entry name" value="Vps9_CUE"/>
</dbReference>
<keyword evidence="6" id="KW-1185">Reference proteome</keyword>
<evidence type="ECO:0000256" key="1">
    <source>
        <dbReference type="ARBA" id="ARBA00022786"/>
    </source>
</evidence>
<feature type="region of interest" description="Disordered" evidence="2">
    <location>
        <begin position="1"/>
        <end position="35"/>
    </location>
</feature>
<dbReference type="SMART" id="SM00167">
    <property type="entry name" value="VPS9"/>
    <property type="match status" value="1"/>
</dbReference>
<dbReference type="PROSITE" id="PS51205">
    <property type="entry name" value="VPS9"/>
    <property type="match status" value="1"/>
</dbReference>
<dbReference type="SUPFAM" id="SSF46934">
    <property type="entry name" value="UBA-like"/>
    <property type="match status" value="1"/>
</dbReference>
<dbReference type="InterPro" id="IPR003892">
    <property type="entry name" value="CUE"/>
</dbReference>
<feature type="region of interest" description="Disordered" evidence="2">
    <location>
        <begin position="378"/>
        <end position="397"/>
    </location>
</feature>
<dbReference type="GeneID" id="5543340"/>
<dbReference type="Gene3D" id="1.20.1050.80">
    <property type="entry name" value="VPS9 domain"/>
    <property type="match status" value="1"/>
</dbReference>
<dbReference type="GO" id="GO:0030139">
    <property type="term" value="C:endocytic vesicle"/>
    <property type="evidence" value="ECO:0007669"/>
    <property type="project" value="TreeGrafter"/>
</dbReference>
<dbReference type="Gene3D" id="1.10.246.120">
    <property type="match status" value="1"/>
</dbReference>
<evidence type="ECO:0000259" key="3">
    <source>
        <dbReference type="PROSITE" id="PS51140"/>
    </source>
</evidence>
<dbReference type="PANTHER" id="PTHR23101:SF25">
    <property type="entry name" value="GTPASE-ACTIVATING PROTEIN AND VPS9 DOMAIN-CONTAINING PROTEIN 1"/>
    <property type="match status" value="1"/>
</dbReference>
<feature type="compositionally biased region" description="Acidic residues" evidence="2">
    <location>
        <begin position="380"/>
        <end position="390"/>
    </location>
</feature>
<dbReference type="HOGENOM" id="CLU_007625_3_2_1"/>
<dbReference type="AlphaFoldDB" id="A7TR29"/>
<dbReference type="GO" id="GO:0005829">
    <property type="term" value="C:cytosol"/>
    <property type="evidence" value="ECO:0007669"/>
    <property type="project" value="EnsemblFungi"/>
</dbReference>
<dbReference type="InterPro" id="IPR041545">
    <property type="entry name" value="DUF5601"/>
</dbReference>
<keyword evidence="1" id="KW-0833">Ubl conjugation pathway</keyword>
<dbReference type="eggNOG" id="KOG2319">
    <property type="taxonomic scope" value="Eukaryota"/>
</dbReference>
<dbReference type="FunFam" id="1.10.246.120:FF:000004">
    <property type="entry name" value="Vacuolar sorting protein"/>
    <property type="match status" value="1"/>
</dbReference>
<gene>
    <name evidence="5" type="ORF">Kpol_455p8</name>
</gene>
<feature type="domain" description="CUE" evidence="3">
    <location>
        <begin position="414"/>
        <end position="457"/>
    </location>
</feature>
<protein>
    <recommendedName>
        <fullName evidence="7">VPS9 domain-containing protein</fullName>
    </recommendedName>
</protein>
<dbReference type="Pfam" id="PF02845">
    <property type="entry name" value="CUE"/>
    <property type="match status" value="1"/>
</dbReference>
<dbReference type="InterPro" id="IPR003123">
    <property type="entry name" value="VPS9"/>
</dbReference>
<dbReference type="PROSITE" id="PS51140">
    <property type="entry name" value="CUE"/>
    <property type="match status" value="1"/>
</dbReference>